<dbReference type="PRINTS" id="PR00508">
    <property type="entry name" value="S21N4MTFRASE"/>
</dbReference>
<dbReference type="SUPFAM" id="SSF53335">
    <property type="entry name" value="S-adenosyl-L-methionine-dependent methyltransferases"/>
    <property type="match status" value="1"/>
</dbReference>
<evidence type="ECO:0000259" key="5">
    <source>
        <dbReference type="Pfam" id="PF01555"/>
    </source>
</evidence>
<dbReference type="Proteomes" id="UP000016646">
    <property type="component" value="Unassembled WGS sequence"/>
</dbReference>
<organism evidence="6 7">
    <name type="scientific">Treponema socranskii subsp. socranskii VPI DR56BR1116 = ATCC 35536</name>
    <dbReference type="NCBI Taxonomy" id="1125725"/>
    <lineage>
        <taxon>Bacteria</taxon>
        <taxon>Pseudomonadati</taxon>
        <taxon>Spirochaetota</taxon>
        <taxon>Spirochaetia</taxon>
        <taxon>Spirochaetales</taxon>
        <taxon>Treponemataceae</taxon>
        <taxon>Treponema</taxon>
    </lineage>
</organism>
<evidence type="ECO:0000313" key="6">
    <source>
        <dbReference type="EMBL" id="ERK03251.1"/>
    </source>
</evidence>
<dbReference type="Gene3D" id="3.40.50.150">
    <property type="entry name" value="Vaccinia Virus protein VP39"/>
    <property type="match status" value="1"/>
</dbReference>
<dbReference type="GO" id="GO:0032259">
    <property type="term" value="P:methylation"/>
    <property type="evidence" value="ECO:0007669"/>
    <property type="project" value="UniProtKB-KW"/>
</dbReference>
<dbReference type="InterPro" id="IPR002052">
    <property type="entry name" value="DNA_methylase_N6_adenine_CS"/>
</dbReference>
<dbReference type="EMBL" id="AVQI01000039">
    <property type="protein sequence ID" value="ERK03251.1"/>
    <property type="molecule type" value="Genomic_DNA"/>
</dbReference>
<evidence type="ECO:0000256" key="4">
    <source>
        <dbReference type="RuleBase" id="RU362026"/>
    </source>
</evidence>
<dbReference type="PROSITE" id="PS00092">
    <property type="entry name" value="N6_MTASE"/>
    <property type="match status" value="1"/>
</dbReference>
<dbReference type="InterPro" id="IPR001091">
    <property type="entry name" value="RM_Methyltransferase"/>
</dbReference>
<keyword evidence="2 6" id="KW-0489">Methyltransferase</keyword>
<evidence type="ECO:0000256" key="2">
    <source>
        <dbReference type="ARBA" id="ARBA00022603"/>
    </source>
</evidence>
<keyword evidence="7" id="KW-1185">Reference proteome</keyword>
<dbReference type="EC" id="2.1.1.-" evidence="4"/>
<feature type="domain" description="DNA methylase N-4/N-6" evidence="5">
    <location>
        <begin position="53"/>
        <end position="281"/>
    </location>
</feature>
<evidence type="ECO:0000256" key="3">
    <source>
        <dbReference type="ARBA" id="ARBA00022679"/>
    </source>
</evidence>
<comment type="similarity">
    <text evidence="1 4">Belongs to the N(4)/N(6)-methyltransferase family.</text>
</comment>
<dbReference type="InterPro" id="IPR029063">
    <property type="entry name" value="SAM-dependent_MTases_sf"/>
</dbReference>
<keyword evidence="3" id="KW-0808">Transferase</keyword>
<protein>
    <recommendedName>
        <fullName evidence="4">Methyltransferase</fullName>
        <ecNumber evidence="4">2.1.1.-</ecNumber>
    </recommendedName>
</protein>
<comment type="caution">
    <text evidence="6">The sequence shown here is derived from an EMBL/GenBank/DDBJ whole genome shotgun (WGS) entry which is preliminary data.</text>
</comment>
<accession>A0ABN0P552</accession>
<sequence>MGGLPALKLEDMKTLFDYQNYTFGLKPEFIFDNGAIFNEDCIDFLKKIKTNSINTVFADPPYNIKKASWDNLGTIDEYVAWSISWIREASRVLKENGTLYICGFTEILADLKRPALEYFYKCKWLIWCYDNKANLSNDWGHSHESILCLRKSKDFTFNIDSIRIPYNKHTLKYPERNQNGKNSQYGGRECNKIWTPNPNGAKPKDVINIPTTCNGMEEKTKHPTQKPEALLRKLLLASTNENEIIVDPFSGSGTTAVVSIELNRKFLVSDNCSEYNKIANKRLHNLEHKTINEWILFDKKTEERRKSIK</sequence>
<reference evidence="6 7" key="1">
    <citation type="submission" date="2013-08" db="EMBL/GenBank/DDBJ databases">
        <authorList>
            <person name="Durkin A.S."/>
            <person name="Haft D.R."/>
            <person name="McCorrison J."/>
            <person name="Torralba M."/>
            <person name="Gillis M."/>
            <person name="Haft D.H."/>
            <person name="Methe B."/>
            <person name="Sutton G."/>
            <person name="Nelson K.E."/>
        </authorList>
    </citation>
    <scope>NUCLEOTIDE SEQUENCE [LARGE SCALE GENOMIC DNA]</scope>
    <source>
        <strain evidence="6 7">ATCC 35536</strain>
    </source>
</reference>
<dbReference type="GO" id="GO:0008168">
    <property type="term" value="F:methyltransferase activity"/>
    <property type="evidence" value="ECO:0007669"/>
    <property type="project" value="UniProtKB-KW"/>
</dbReference>
<evidence type="ECO:0000313" key="7">
    <source>
        <dbReference type="Proteomes" id="UP000016646"/>
    </source>
</evidence>
<dbReference type="InterPro" id="IPR002941">
    <property type="entry name" value="DNA_methylase_N4/N6"/>
</dbReference>
<gene>
    <name evidence="6" type="primary">yhdJ_2</name>
    <name evidence="6" type="ORF">HMPREF0860_2475</name>
</gene>
<proteinExistence type="inferred from homology"/>
<evidence type="ECO:0000256" key="1">
    <source>
        <dbReference type="ARBA" id="ARBA00006594"/>
    </source>
</evidence>
<dbReference type="Pfam" id="PF01555">
    <property type="entry name" value="N6_N4_Mtase"/>
    <property type="match status" value="1"/>
</dbReference>
<name>A0ABN0P552_TRESO</name>
<dbReference type="RefSeq" id="WP_021495581.1">
    <property type="nucleotide sequence ID" value="NZ_AVQI01000039.1"/>
</dbReference>